<dbReference type="Proteomes" id="UP000294829">
    <property type="component" value="Unassembled WGS sequence"/>
</dbReference>
<dbReference type="EMBL" id="SMYL01000004">
    <property type="protein sequence ID" value="TDK66087.1"/>
    <property type="molecule type" value="Genomic_DNA"/>
</dbReference>
<feature type="compositionally biased region" description="Polar residues" evidence="1">
    <location>
        <begin position="104"/>
        <end position="115"/>
    </location>
</feature>
<feature type="compositionally biased region" description="Low complexity" evidence="1">
    <location>
        <begin position="80"/>
        <end position="91"/>
    </location>
</feature>
<gene>
    <name evidence="2" type="ORF">E2I14_10885</name>
</gene>
<evidence type="ECO:0000313" key="2">
    <source>
        <dbReference type="EMBL" id="TDK66087.1"/>
    </source>
</evidence>
<accession>A0A4R5W2S5</accession>
<feature type="region of interest" description="Disordered" evidence="1">
    <location>
        <begin position="71"/>
        <end position="115"/>
    </location>
</feature>
<keyword evidence="3" id="KW-1185">Reference proteome</keyword>
<dbReference type="AlphaFoldDB" id="A0A4R5W2S5"/>
<evidence type="ECO:0000256" key="1">
    <source>
        <dbReference type="SAM" id="MobiDB-lite"/>
    </source>
</evidence>
<sequence>MRLTPTVSAQFAAQPAQFTQRAPNLLSKQLLKLALVLAAVGSSNVFAHDIFMMNIGSLIEVALVQTEPVNPANSATAPRTESATAASGTASKDAQDKKRELSTKETLTPAANSMRSVDNKDTKLKIVIM</sequence>
<proteinExistence type="predicted"/>
<evidence type="ECO:0000313" key="3">
    <source>
        <dbReference type="Proteomes" id="UP000294829"/>
    </source>
</evidence>
<dbReference type="RefSeq" id="WP_133328329.1">
    <property type="nucleotide sequence ID" value="NZ_SMYL01000004.1"/>
</dbReference>
<protein>
    <submittedName>
        <fullName evidence="2">Uncharacterized protein</fullName>
    </submittedName>
</protein>
<feature type="compositionally biased region" description="Basic and acidic residues" evidence="1">
    <location>
        <begin position="93"/>
        <end position="103"/>
    </location>
</feature>
<organism evidence="2 3">
    <name type="scientific">Sapientia aquatica</name>
    <dbReference type="NCBI Taxonomy" id="1549640"/>
    <lineage>
        <taxon>Bacteria</taxon>
        <taxon>Pseudomonadati</taxon>
        <taxon>Pseudomonadota</taxon>
        <taxon>Betaproteobacteria</taxon>
        <taxon>Burkholderiales</taxon>
        <taxon>Oxalobacteraceae</taxon>
        <taxon>Sapientia</taxon>
    </lineage>
</organism>
<comment type="caution">
    <text evidence="2">The sequence shown here is derived from an EMBL/GenBank/DDBJ whole genome shotgun (WGS) entry which is preliminary data.</text>
</comment>
<reference evidence="2 3" key="1">
    <citation type="submission" date="2019-03" db="EMBL/GenBank/DDBJ databases">
        <title>Sapientia aquatica gen. nov., sp. nov., isolated from a crater lake.</title>
        <authorList>
            <person name="Felfoldi T."/>
            <person name="Szabo A."/>
            <person name="Toth E."/>
            <person name="Schumann P."/>
            <person name="Keki Z."/>
            <person name="Marialigeti K."/>
            <person name="Mathe I."/>
        </authorList>
    </citation>
    <scope>NUCLEOTIDE SEQUENCE [LARGE SCALE GENOMIC DNA]</scope>
    <source>
        <strain evidence="2 3">SA-152</strain>
    </source>
</reference>
<name>A0A4R5W2S5_9BURK</name>